<sequence>MSTYYYILLLFLCTGTLFTGCQDNNRTIPVDEPDVPTDFSEFYTAFHSDSTFQMNHILFPLDGKPAADTARKFIDDFKWEKEDWKLHNFDHFTPDQFEVHRKVTDSTIVTEIIRDKVSGFGIKRRFAKFNDSWYLIYYDAMNPSN</sequence>
<evidence type="ECO:0000313" key="3">
    <source>
        <dbReference type="Proteomes" id="UP000753961"/>
    </source>
</evidence>
<evidence type="ECO:0008006" key="4">
    <source>
        <dbReference type="Google" id="ProtNLM"/>
    </source>
</evidence>
<accession>A0A953HRF6</accession>
<dbReference type="EMBL" id="JAHVHU010000003">
    <property type="protein sequence ID" value="MBY5957025.1"/>
    <property type="molecule type" value="Genomic_DNA"/>
</dbReference>
<dbReference type="Proteomes" id="UP000753961">
    <property type="component" value="Unassembled WGS sequence"/>
</dbReference>
<dbReference type="RefSeq" id="WP_222578549.1">
    <property type="nucleotide sequence ID" value="NZ_JAHVHU010000003.1"/>
</dbReference>
<reference evidence="2" key="1">
    <citation type="submission" date="2021-06" db="EMBL/GenBank/DDBJ databases">
        <title>44 bacteria genomes isolated from Dapeng, Shenzhen.</title>
        <authorList>
            <person name="Zheng W."/>
            <person name="Yu S."/>
            <person name="Huang Y."/>
        </authorList>
    </citation>
    <scope>NUCLEOTIDE SEQUENCE</scope>
    <source>
        <strain evidence="2">DP5N28-2</strain>
    </source>
</reference>
<keyword evidence="3" id="KW-1185">Reference proteome</keyword>
<evidence type="ECO:0000313" key="2">
    <source>
        <dbReference type="EMBL" id="MBY5957025.1"/>
    </source>
</evidence>
<proteinExistence type="predicted"/>
<name>A0A953HRF6_9BACT</name>
<protein>
    <recommendedName>
        <fullName evidence="4">Lipoprotein</fullName>
    </recommendedName>
</protein>
<evidence type="ECO:0000256" key="1">
    <source>
        <dbReference type="SAM" id="SignalP"/>
    </source>
</evidence>
<dbReference type="Gene3D" id="3.10.450.410">
    <property type="match status" value="1"/>
</dbReference>
<dbReference type="AlphaFoldDB" id="A0A953HRF6"/>
<comment type="caution">
    <text evidence="2">The sequence shown here is derived from an EMBL/GenBank/DDBJ whole genome shotgun (WGS) entry which is preliminary data.</text>
</comment>
<feature type="chain" id="PRO_5037123738" description="Lipoprotein" evidence="1">
    <location>
        <begin position="20"/>
        <end position="145"/>
    </location>
</feature>
<keyword evidence="1" id="KW-0732">Signal</keyword>
<feature type="signal peptide" evidence="1">
    <location>
        <begin position="1"/>
        <end position="19"/>
    </location>
</feature>
<organism evidence="2 3">
    <name type="scientific">Membranihabitans marinus</name>
    <dbReference type="NCBI Taxonomy" id="1227546"/>
    <lineage>
        <taxon>Bacteria</taxon>
        <taxon>Pseudomonadati</taxon>
        <taxon>Bacteroidota</taxon>
        <taxon>Saprospiria</taxon>
        <taxon>Saprospirales</taxon>
        <taxon>Saprospiraceae</taxon>
        <taxon>Membranihabitans</taxon>
    </lineage>
</organism>
<gene>
    <name evidence="2" type="ORF">KUV50_02685</name>
</gene>